<dbReference type="Proteomes" id="UP000613030">
    <property type="component" value="Unassembled WGS sequence"/>
</dbReference>
<name>A0ABS1KTN2_9BACT</name>
<keyword evidence="2" id="KW-1185">Reference proteome</keyword>
<accession>A0ABS1KTN2</accession>
<evidence type="ECO:0000313" key="1">
    <source>
        <dbReference type="EMBL" id="MBL0742744.1"/>
    </source>
</evidence>
<gene>
    <name evidence="1" type="ORF">JI741_16075</name>
</gene>
<proteinExistence type="predicted"/>
<reference evidence="1 2" key="1">
    <citation type="submission" date="2021-01" db="EMBL/GenBank/DDBJ databases">
        <title>Chryseolinea sp. Jin1 Genome sequencing and assembly.</title>
        <authorList>
            <person name="Kim I."/>
        </authorList>
    </citation>
    <scope>NUCLEOTIDE SEQUENCE [LARGE SCALE GENOMIC DNA]</scope>
    <source>
        <strain evidence="1 2">Jin1</strain>
    </source>
</reference>
<dbReference type="EMBL" id="JAERRB010000005">
    <property type="protein sequence ID" value="MBL0742744.1"/>
    <property type="molecule type" value="Genomic_DNA"/>
</dbReference>
<sequence length="187" mass="21044">MHTTEPIGPLPPPKARVPSSILLFDTLQVPEFVALFKVKERRVYDLPNDTTLVPIWNTSGVKHARWIVVNDSVKAGPLQGYPMSFREMKGGIKRFTVVSEHENIIYLTAYTLDKFFNIVDTEHLTYQGGDVDVAEGANGKFVNDSTYLRTEITTEYDIVGDDPPDVSTHKVKLLFHANGQIEVKAHF</sequence>
<organism evidence="1 2">
    <name type="scientific">Chryseolinea lacunae</name>
    <dbReference type="NCBI Taxonomy" id="2801331"/>
    <lineage>
        <taxon>Bacteria</taxon>
        <taxon>Pseudomonadati</taxon>
        <taxon>Bacteroidota</taxon>
        <taxon>Cytophagia</taxon>
        <taxon>Cytophagales</taxon>
        <taxon>Fulvivirgaceae</taxon>
        <taxon>Chryseolinea</taxon>
    </lineage>
</organism>
<protein>
    <submittedName>
        <fullName evidence="1">Uncharacterized protein</fullName>
    </submittedName>
</protein>
<dbReference type="RefSeq" id="WP_202011315.1">
    <property type="nucleotide sequence ID" value="NZ_JAERRB010000005.1"/>
</dbReference>
<comment type="caution">
    <text evidence="1">The sequence shown here is derived from an EMBL/GenBank/DDBJ whole genome shotgun (WGS) entry which is preliminary data.</text>
</comment>
<evidence type="ECO:0000313" key="2">
    <source>
        <dbReference type="Proteomes" id="UP000613030"/>
    </source>
</evidence>